<organism evidence="3 4">
    <name type="scientific">Cynoglossus semilaevis</name>
    <name type="common">Tongue sole</name>
    <dbReference type="NCBI Taxonomy" id="244447"/>
    <lineage>
        <taxon>Eukaryota</taxon>
        <taxon>Metazoa</taxon>
        <taxon>Chordata</taxon>
        <taxon>Craniata</taxon>
        <taxon>Vertebrata</taxon>
        <taxon>Euteleostomi</taxon>
        <taxon>Actinopterygii</taxon>
        <taxon>Neopterygii</taxon>
        <taxon>Teleostei</taxon>
        <taxon>Neoteleostei</taxon>
        <taxon>Acanthomorphata</taxon>
        <taxon>Carangaria</taxon>
        <taxon>Pleuronectiformes</taxon>
        <taxon>Pleuronectoidei</taxon>
        <taxon>Cynoglossidae</taxon>
        <taxon>Cynoglossinae</taxon>
        <taxon>Cynoglossus</taxon>
    </lineage>
</organism>
<dbReference type="PANTHER" id="PTHR20873:SF0">
    <property type="entry name" value="L-SERYL-TRNA(SEC) KINASE"/>
    <property type="match status" value="1"/>
</dbReference>
<keyword evidence="2" id="KW-0067">ATP-binding</keyword>
<dbReference type="GO" id="GO:0016301">
    <property type="term" value="F:kinase activity"/>
    <property type="evidence" value="ECO:0007669"/>
    <property type="project" value="TreeGrafter"/>
</dbReference>
<reference evidence="3" key="3">
    <citation type="submission" date="2025-09" db="UniProtKB">
        <authorList>
            <consortium name="Ensembl"/>
        </authorList>
    </citation>
    <scope>IDENTIFICATION</scope>
</reference>
<dbReference type="KEGG" id="csem:103381954"/>
<dbReference type="InterPro" id="IPR027417">
    <property type="entry name" value="P-loop_NTPase"/>
</dbReference>
<dbReference type="OrthoDB" id="9972657at2759"/>
<dbReference type="OMA" id="HYYRSMR"/>
<accession>A0A3P8WRY6</accession>
<dbReference type="InParanoid" id="A0A3P8WRY6"/>
<dbReference type="SUPFAM" id="SSF52540">
    <property type="entry name" value="P-loop containing nucleoside triphosphate hydrolases"/>
    <property type="match status" value="1"/>
</dbReference>
<dbReference type="FunCoup" id="A0A3P8WRY6">
    <property type="interactions" value="118"/>
</dbReference>
<keyword evidence="1" id="KW-0547">Nucleotide-binding</keyword>
<dbReference type="GO" id="GO:0005524">
    <property type="term" value="F:ATP binding"/>
    <property type="evidence" value="ECO:0007669"/>
    <property type="project" value="UniProtKB-KW"/>
</dbReference>
<proteinExistence type="predicted"/>
<dbReference type="InterPro" id="IPR052648">
    <property type="entry name" value="Ser-tRNA(Sec)_kinase"/>
</dbReference>
<dbReference type="Gene3D" id="3.40.50.300">
    <property type="entry name" value="P-loop containing nucleotide triphosphate hydrolases"/>
    <property type="match status" value="1"/>
</dbReference>
<dbReference type="InterPro" id="IPR013641">
    <property type="entry name" value="KTI12/PSTK"/>
</dbReference>
<name>A0A3P8WRY6_CYNSE</name>
<evidence type="ECO:0000313" key="3">
    <source>
        <dbReference type="Ensembl" id="ENSCSEP00000027400.1"/>
    </source>
</evidence>
<evidence type="ECO:0000256" key="1">
    <source>
        <dbReference type="ARBA" id="ARBA00022741"/>
    </source>
</evidence>
<protein>
    <submittedName>
        <fullName evidence="3">Phosphoseryl-tRNA kinase</fullName>
    </submittedName>
</protein>
<dbReference type="STRING" id="244447.ENSCSEP00000027400"/>
<sequence>MTSEDRTRFYRAPGCLCVLCGLPASGKSTLTRTVLSRAAQHGWRATVVPYDELIPRNAFKTKAVQDNEEMPQMHTDWKLHRHAVLQCIDQFLKTREEVVTEPASSCHINTEAWERCVRGLMQSGYLDHALSDQSPMLFLLDDNFYYPSMRYEVYQLARKYSLGFCQVYLHCDLKTCIGRNQNRAEPVPTEVILDMEKRLEFPNPQKNLWEKQSLSLDTTDKLTSSDIQKMIQLISSSLKNPLSPIEDSSEQREADRLKCATSVVHQADQACRRLISEAMKTARENHVSPERMRFLAAQLGESKAVFLRNLRENVLQEMELTQGEDIDVERVVKRAVDVFDRSRKELLETIVCPKYV</sequence>
<reference evidence="3" key="2">
    <citation type="submission" date="2025-08" db="UniProtKB">
        <authorList>
            <consortium name="Ensembl"/>
        </authorList>
    </citation>
    <scope>IDENTIFICATION</scope>
</reference>
<dbReference type="PANTHER" id="PTHR20873">
    <property type="entry name" value="L-SERYL-TRNA(SEC) KINASE"/>
    <property type="match status" value="1"/>
</dbReference>
<evidence type="ECO:0000256" key="2">
    <source>
        <dbReference type="ARBA" id="ARBA00022840"/>
    </source>
</evidence>
<dbReference type="Proteomes" id="UP000265120">
    <property type="component" value="Chromosome 8"/>
</dbReference>
<dbReference type="GeneTree" id="ENSGT00390000017554"/>
<dbReference type="Pfam" id="PF08433">
    <property type="entry name" value="KTI12"/>
    <property type="match status" value="1"/>
</dbReference>
<keyword evidence="4" id="KW-1185">Reference proteome</keyword>
<evidence type="ECO:0000313" key="4">
    <source>
        <dbReference type="Proteomes" id="UP000265120"/>
    </source>
</evidence>
<dbReference type="CTD" id="118672"/>
<dbReference type="GO" id="GO:0000049">
    <property type="term" value="F:tRNA binding"/>
    <property type="evidence" value="ECO:0007669"/>
    <property type="project" value="TreeGrafter"/>
</dbReference>
<dbReference type="GeneID" id="103381954"/>
<reference evidence="3 4" key="1">
    <citation type="journal article" date="2014" name="Nat. Genet.">
        <title>Whole-genome sequence of a flatfish provides insights into ZW sex chromosome evolution and adaptation to a benthic lifestyle.</title>
        <authorList>
            <person name="Chen S."/>
            <person name="Zhang G."/>
            <person name="Shao C."/>
            <person name="Huang Q."/>
            <person name="Liu G."/>
            <person name="Zhang P."/>
            <person name="Song W."/>
            <person name="An N."/>
            <person name="Chalopin D."/>
            <person name="Volff J.N."/>
            <person name="Hong Y."/>
            <person name="Li Q."/>
            <person name="Sha Z."/>
            <person name="Zhou H."/>
            <person name="Xie M."/>
            <person name="Yu Q."/>
            <person name="Liu Y."/>
            <person name="Xiang H."/>
            <person name="Wang N."/>
            <person name="Wu K."/>
            <person name="Yang C."/>
            <person name="Zhou Q."/>
            <person name="Liao X."/>
            <person name="Yang L."/>
            <person name="Hu Q."/>
            <person name="Zhang J."/>
            <person name="Meng L."/>
            <person name="Jin L."/>
            <person name="Tian Y."/>
            <person name="Lian J."/>
            <person name="Yang J."/>
            <person name="Miao G."/>
            <person name="Liu S."/>
            <person name="Liang Z."/>
            <person name="Yan F."/>
            <person name="Li Y."/>
            <person name="Sun B."/>
            <person name="Zhang H."/>
            <person name="Zhang J."/>
            <person name="Zhu Y."/>
            <person name="Du M."/>
            <person name="Zhao Y."/>
            <person name="Schartl M."/>
            <person name="Tang Q."/>
            <person name="Wang J."/>
        </authorList>
    </citation>
    <scope>NUCLEOTIDE SEQUENCE</scope>
</reference>
<dbReference type="RefSeq" id="XP_008312795.1">
    <property type="nucleotide sequence ID" value="XM_008314573.3"/>
</dbReference>
<dbReference type="Ensembl" id="ENSCSET00000027768.1">
    <property type="protein sequence ID" value="ENSCSEP00000027400.1"/>
    <property type="gene ID" value="ENSCSEG00000017508.1"/>
</dbReference>
<dbReference type="AlphaFoldDB" id="A0A3P8WRY6"/>